<evidence type="ECO:0000313" key="4">
    <source>
        <dbReference type="Proteomes" id="UP001240150"/>
    </source>
</evidence>
<organism evidence="3 4">
    <name type="scientific">Actinoplanes oblitus</name>
    <dbReference type="NCBI Taxonomy" id="3040509"/>
    <lineage>
        <taxon>Bacteria</taxon>
        <taxon>Bacillati</taxon>
        <taxon>Actinomycetota</taxon>
        <taxon>Actinomycetes</taxon>
        <taxon>Micromonosporales</taxon>
        <taxon>Micromonosporaceae</taxon>
        <taxon>Actinoplanes</taxon>
    </lineage>
</organism>
<evidence type="ECO:0000313" key="3">
    <source>
        <dbReference type="EMBL" id="WIM94933.1"/>
    </source>
</evidence>
<protein>
    <submittedName>
        <fullName evidence="3">DUF4142 domain-containing protein</fullName>
    </submittedName>
</protein>
<dbReference type="PANTHER" id="PTHR38593:SF1">
    <property type="entry name" value="BLR2558 PROTEIN"/>
    <property type="match status" value="1"/>
</dbReference>
<proteinExistence type="predicted"/>
<evidence type="ECO:0000256" key="1">
    <source>
        <dbReference type="SAM" id="SignalP"/>
    </source>
</evidence>
<dbReference type="RefSeq" id="WP_284916189.1">
    <property type="nucleotide sequence ID" value="NZ_CP126980.1"/>
</dbReference>
<keyword evidence="1" id="KW-0732">Signal</keyword>
<dbReference type="Pfam" id="PF13628">
    <property type="entry name" value="DUF4142"/>
    <property type="match status" value="1"/>
</dbReference>
<feature type="signal peptide" evidence="1">
    <location>
        <begin position="1"/>
        <end position="25"/>
    </location>
</feature>
<reference evidence="3 4" key="1">
    <citation type="submission" date="2023-06" db="EMBL/GenBank/DDBJ databases">
        <authorList>
            <person name="Yushchuk O."/>
            <person name="Binda E."/>
            <person name="Ruckert-Reed C."/>
            <person name="Fedorenko V."/>
            <person name="Kalinowski J."/>
            <person name="Marinelli F."/>
        </authorList>
    </citation>
    <scope>NUCLEOTIDE SEQUENCE [LARGE SCALE GENOMIC DNA]</scope>
    <source>
        <strain evidence="3 4">NRRL 3884</strain>
    </source>
</reference>
<feature type="chain" id="PRO_5045426872" evidence="1">
    <location>
        <begin position="26"/>
        <end position="183"/>
    </location>
</feature>
<sequence length="183" mass="19465">MFFGRIPATLGIAGLLCLPATAARAADPSERDVAFLRAAHQTNLAEIAAGRIAWRKATDPDLKSLAASFMRDHIWMDGEVGSVARKLRVALPSSPTEEQRAMVHRYEVAEAGAFDEFYLTSQLAGHREALALITAEADQGTETSVKELAAKAAPVVSGHVQQLRSVAASEGLAGYLEAGGRTH</sequence>
<dbReference type="InterPro" id="IPR025419">
    <property type="entry name" value="DUF4142"/>
</dbReference>
<dbReference type="InterPro" id="IPR012347">
    <property type="entry name" value="Ferritin-like"/>
</dbReference>
<evidence type="ECO:0000259" key="2">
    <source>
        <dbReference type="Pfam" id="PF13628"/>
    </source>
</evidence>
<feature type="domain" description="DUF4142" evidence="2">
    <location>
        <begin position="31"/>
        <end position="164"/>
    </location>
</feature>
<accession>A0ABY8WEL7</accession>
<dbReference type="PANTHER" id="PTHR38593">
    <property type="entry name" value="BLR2558 PROTEIN"/>
    <property type="match status" value="1"/>
</dbReference>
<dbReference type="Gene3D" id="1.20.1260.10">
    <property type="match status" value="1"/>
</dbReference>
<name>A0ABY8WEL7_9ACTN</name>
<gene>
    <name evidence="3" type="ORF">ACTOB_006992</name>
</gene>
<dbReference type="Proteomes" id="UP001240150">
    <property type="component" value="Chromosome"/>
</dbReference>
<keyword evidence="4" id="KW-1185">Reference proteome</keyword>
<dbReference type="EMBL" id="CP126980">
    <property type="protein sequence ID" value="WIM94933.1"/>
    <property type="molecule type" value="Genomic_DNA"/>
</dbReference>